<dbReference type="CDD" id="cd00498">
    <property type="entry name" value="Hsp33"/>
    <property type="match status" value="1"/>
</dbReference>
<proteinExistence type="predicted"/>
<dbReference type="PANTHER" id="PTHR30111">
    <property type="entry name" value="33 KDA CHAPERONIN"/>
    <property type="match status" value="1"/>
</dbReference>
<dbReference type="STRING" id="1122188.SAMN02745674_02105"/>
<dbReference type="Gene3D" id="3.90.1280.10">
    <property type="entry name" value="HSP33 redox switch-like"/>
    <property type="match status" value="1"/>
</dbReference>
<gene>
    <name evidence="6" type="ORF">SAMN02745674_02105</name>
</gene>
<name>A0A1T4RD46_9GAMM</name>
<dbReference type="InterPro" id="IPR016153">
    <property type="entry name" value="Heat_shock_Hsp33_N"/>
</dbReference>
<dbReference type="Pfam" id="PF01430">
    <property type="entry name" value="HSP33"/>
    <property type="match status" value="1"/>
</dbReference>
<dbReference type="GO" id="GO:0051082">
    <property type="term" value="F:unfolded protein binding"/>
    <property type="evidence" value="ECO:0007669"/>
    <property type="project" value="InterPro"/>
</dbReference>
<dbReference type="Gene3D" id="1.10.287.480">
    <property type="entry name" value="helix hairpin bin"/>
    <property type="match status" value="1"/>
</dbReference>
<reference evidence="6 7" key="1">
    <citation type="submission" date="2017-02" db="EMBL/GenBank/DDBJ databases">
        <authorList>
            <person name="Peterson S.W."/>
        </authorList>
    </citation>
    <scope>NUCLEOTIDE SEQUENCE [LARGE SCALE GENOMIC DNA]</scope>
    <source>
        <strain evidence="6 7">DSM 21749</strain>
    </source>
</reference>
<evidence type="ECO:0000256" key="3">
    <source>
        <dbReference type="ARBA" id="ARBA00023157"/>
    </source>
</evidence>
<accession>A0A1T4RD46</accession>
<evidence type="ECO:0000313" key="7">
    <source>
        <dbReference type="Proteomes" id="UP000190061"/>
    </source>
</evidence>
<keyword evidence="2" id="KW-0862">Zinc</keyword>
<organism evidence="6 7">
    <name type="scientific">Lysobacter spongiicola DSM 21749</name>
    <dbReference type="NCBI Taxonomy" id="1122188"/>
    <lineage>
        <taxon>Bacteria</taxon>
        <taxon>Pseudomonadati</taxon>
        <taxon>Pseudomonadota</taxon>
        <taxon>Gammaproteobacteria</taxon>
        <taxon>Lysobacterales</taxon>
        <taxon>Lysobacteraceae</taxon>
        <taxon>Novilysobacter</taxon>
    </lineage>
</organism>
<evidence type="ECO:0000256" key="1">
    <source>
        <dbReference type="ARBA" id="ARBA00022490"/>
    </source>
</evidence>
<dbReference type="Proteomes" id="UP000190061">
    <property type="component" value="Unassembled WGS sequence"/>
</dbReference>
<dbReference type="RefSeq" id="WP_078758675.1">
    <property type="nucleotide sequence ID" value="NZ_FUXP01000008.1"/>
</dbReference>
<dbReference type="SUPFAM" id="SSF118352">
    <property type="entry name" value="HSP33 redox switch-like"/>
    <property type="match status" value="1"/>
</dbReference>
<evidence type="ECO:0000313" key="6">
    <source>
        <dbReference type="EMBL" id="SKA13940.1"/>
    </source>
</evidence>
<keyword evidence="1" id="KW-0963">Cytoplasm</keyword>
<dbReference type="OrthoDB" id="9793753at2"/>
<dbReference type="GO" id="GO:0044183">
    <property type="term" value="F:protein folding chaperone"/>
    <property type="evidence" value="ECO:0007669"/>
    <property type="project" value="TreeGrafter"/>
</dbReference>
<dbReference type="PANTHER" id="PTHR30111:SF1">
    <property type="entry name" value="33 KDA CHAPERONIN"/>
    <property type="match status" value="1"/>
</dbReference>
<protein>
    <submittedName>
        <fullName evidence="6">Molecular chaperone Hsp33</fullName>
    </submittedName>
</protein>
<dbReference type="InterPro" id="IPR000397">
    <property type="entry name" value="Heat_shock_Hsp33"/>
</dbReference>
<dbReference type="InterPro" id="IPR023212">
    <property type="entry name" value="Hsp33_helix_hairpin_bin_dom_sf"/>
</dbReference>
<dbReference type="PIRSF" id="PIRSF005261">
    <property type="entry name" value="Heat_shock_Hsp33"/>
    <property type="match status" value="1"/>
</dbReference>
<keyword evidence="4" id="KW-0143">Chaperone</keyword>
<keyword evidence="5" id="KW-0676">Redox-active center</keyword>
<dbReference type="GO" id="GO:0005737">
    <property type="term" value="C:cytoplasm"/>
    <property type="evidence" value="ECO:0007669"/>
    <property type="project" value="InterPro"/>
</dbReference>
<evidence type="ECO:0000256" key="2">
    <source>
        <dbReference type="ARBA" id="ARBA00022833"/>
    </source>
</evidence>
<sequence>MTSPQPSSPTPSEAAGPDTLTRFLIDGAGVRGVRVHLQDSWQHIRSLMQDVEAQAPAALELLGEALAASALFTGHAKVDGRLSVQLKGTGTLRTLFAECTAAGDLRGIVRLAEDGGAVPRDLRHMGPGSMLAITIENPGLSGREPNRYQGLVSLESESLAGAFEDYFRQSEQLPTRLLLAGDHEKVAGLMLQKLPGDEGDDDGWARAGVLFDTLTSQELLELSADTLLTRLFHEDGVRTLGDKALRFACSCSKARVESMLVSLGEEEAMGAVIDGEARIRCEFCGQRYSFSAGDVRALLDAPAPGMEAPDTLQ</sequence>
<dbReference type="Gene3D" id="3.55.30.10">
    <property type="entry name" value="Hsp33 domain"/>
    <property type="match status" value="1"/>
</dbReference>
<keyword evidence="7" id="KW-1185">Reference proteome</keyword>
<dbReference type="SUPFAM" id="SSF64397">
    <property type="entry name" value="Hsp33 domain"/>
    <property type="match status" value="1"/>
</dbReference>
<keyword evidence="3" id="KW-1015">Disulfide bond</keyword>
<dbReference type="InterPro" id="IPR016154">
    <property type="entry name" value="Heat_shock_Hsp33_C"/>
</dbReference>
<dbReference type="EMBL" id="FUXP01000008">
    <property type="protein sequence ID" value="SKA13940.1"/>
    <property type="molecule type" value="Genomic_DNA"/>
</dbReference>
<dbReference type="GO" id="GO:0042026">
    <property type="term" value="P:protein refolding"/>
    <property type="evidence" value="ECO:0007669"/>
    <property type="project" value="TreeGrafter"/>
</dbReference>
<dbReference type="AlphaFoldDB" id="A0A1T4RD46"/>
<evidence type="ECO:0000256" key="4">
    <source>
        <dbReference type="ARBA" id="ARBA00023186"/>
    </source>
</evidence>
<evidence type="ECO:0000256" key="5">
    <source>
        <dbReference type="ARBA" id="ARBA00023284"/>
    </source>
</evidence>